<evidence type="ECO:0000259" key="2">
    <source>
        <dbReference type="SMART" id="SM00355"/>
    </source>
</evidence>
<feature type="compositionally biased region" description="Basic and acidic residues" evidence="1">
    <location>
        <begin position="170"/>
        <end position="180"/>
    </location>
</feature>
<reference evidence="3" key="2">
    <citation type="journal article" date="2023" name="IMA Fungus">
        <title>Comparative genomic study of the Penicillium genus elucidates a diverse pangenome and 15 lateral gene transfer events.</title>
        <authorList>
            <person name="Petersen C."/>
            <person name="Sorensen T."/>
            <person name="Nielsen M.R."/>
            <person name="Sondergaard T.E."/>
            <person name="Sorensen J.L."/>
            <person name="Fitzpatrick D.A."/>
            <person name="Frisvad J.C."/>
            <person name="Nielsen K.L."/>
        </authorList>
    </citation>
    <scope>NUCLEOTIDE SEQUENCE</scope>
    <source>
        <strain evidence="3">IBT 29864</strain>
    </source>
</reference>
<feature type="region of interest" description="Disordered" evidence="1">
    <location>
        <begin position="143"/>
        <end position="180"/>
    </location>
</feature>
<dbReference type="GO" id="GO:0005634">
    <property type="term" value="C:nucleus"/>
    <property type="evidence" value="ECO:0007669"/>
    <property type="project" value="TreeGrafter"/>
</dbReference>
<dbReference type="InterPro" id="IPR051061">
    <property type="entry name" value="Zinc_finger_trans_reg"/>
</dbReference>
<protein>
    <recommendedName>
        <fullName evidence="2">C2H2-type domain-containing protein</fullName>
    </recommendedName>
</protein>
<dbReference type="EMBL" id="JAPZBS010000005">
    <property type="protein sequence ID" value="KAJ5369988.1"/>
    <property type="molecule type" value="Genomic_DNA"/>
</dbReference>
<evidence type="ECO:0000256" key="1">
    <source>
        <dbReference type="SAM" id="MobiDB-lite"/>
    </source>
</evidence>
<feature type="compositionally biased region" description="Polar residues" evidence="1">
    <location>
        <begin position="1"/>
        <end position="11"/>
    </location>
</feature>
<feature type="domain" description="C2H2-type" evidence="2">
    <location>
        <begin position="49"/>
        <end position="76"/>
    </location>
</feature>
<evidence type="ECO:0000313" key="3">
    <source>
        <dbReference type="EMBL" id="KAJ5369988.1"/>
    </source>
</evidence>
<dbReference type="InterPro" id="IPR013087">
    <property type="entry name" value="Znf_C2H2_type"/>
</dbReference>
<accession>A0A9W9S5J0</accession>
<dbReference type="AlphaFoldDB" id="A0A9W9S5J0"/>
<reference evidence="3" key="1">
    <citation type="submission" date="2022-11" db="EMBL/GenBank/DDBJ databases">
        <authorList>
            <person name="Petersen C."/>
        </authorList>
    </citation>
    <scope>NUCLEOTIDE SEQUENCE</scope>
    <source>
        <strain evidence="3">IBT 29864</strain>
    </source>
</reference>
<organism evidence="3 4">
    <name type="scientific">Penicillium cataractarum</name>
    <dbReference type="NCBI Taxonomy" id="2100454"/>
    <lineage>
        <taxon>Eukaryota</taxon>
        <taxon>Fungi</taxon>
        <taxon>Dikarya</taxon>
        <taxon>Ascomycota</taxon>
        <taxon>Pezizomycotina</taxon>
        <taxon>Eurotiomycetes</taxon>
        <taxon>Eurotiomycetidae</taxon>
        <taxon>Eurotiales</taxon>
        <taxon>Aspergillaceae</taxon>
        <taxon>Penicillium</taxon>
    </lineage>
</organism>
<dbReference type="Gene3D" id="3.30.160.60">
    <property type="entry name" value="Classic Zinc Finger"/>
    <property type="match status" value="2"/>
</dbReference>
<keyword evidence="4" id="KW-1185">Reference proteome</keyword>
<dbReference type="SMART" id="SM00355">
    <property type="entry name" value="ZnF_C2H2"/>
    <property type="match status" value="3"/>
</dbReference>
<name>A0A9W9S5J0_9EURO</name>
<dbReference type="Proteomes" id="UP001147782">
    <property type="component" value="Unassembled WGS sequence"/>
</dbReference>
<proteinExistence type="predicted"/>
<feature type="region of interest" description="Disordered" evidence="1">
    <location>
        <begin position="1"/>
        <end position="49"/>
    </location>
</feature>
<dbReference type="RefSeq" id="XP_056554422.1">
    <property type="nucleotide sequence ID" value="XM_056699009.1"/>
</dbReference>
<feature type="compositionally biased region" description="Basic and acidic residues" evidence="1">
    <location>
        <begin position="31"/>
        <end position="42"/>
    </location>
</feature>
<feature type="domain" description="C2H2-type" evidence="2">
    <location>
        <begin position="80"/>
        <end position="107"/>
    </location>
</feature>
<dbReference type="GO" id="GO:0006357">
    <property type="term" value="P:regulation of transcription by RNA polymerase II"/>
    <property type="evidence" value="ECO:0007669"/>
    <property type="project" value="TreeGrafter"/>
</dbReference>
<dbReference type="PANTHER" id="PTHR46179">
    <property type="entry name" value="ZINC FINGER PROTEIN"/>
    <property type="match status" value="1"/>
</dbReference>
<dbReference type="GeneID" id="81438188"/>
<dbReference type="InterPro" id="IPR059095">
    <property type="entry name" value="Znf_C2H2_17_2nd"/>
</dbReference>
<sequence length="229" mass="26382">MVEGSHNTSPRSPAPLVPPGASGLGFGGRKSVREFRGDRDPPKNIQGQFFCNHNDCKTAPPTFRRPGEWNKHMDKHYRPYKCYESGCEKIRGFTHSGGLWRHRREVHKTDKTEKPLLCPHPECYRSTGNGFTRQENLREHLRRRHAATEDGSAVRTDCPPATALKRKRKQDSPDEENRQDLHKEVKQLRREAQQISRRLEQLESELALLQKGITKPPMPKHLALRVFLA</sequence>
<gene>
    <name evidence="3" type="ORF">N7496_006080</name>
</gene>
<evidence type="ECO:0000313" key="4">
    <source>
        <dbReference type="Proteomes" id="UP001147782"/>
    </source>
</evidence>
<dbReference type="PANTHER" id="PTHR46179:SF24">
    <property type="entry name" value="C2H2-TYPE DOMAIN-CONTAINING PROTEIN"/>
    <property type="match status" value="1"/>
</dbReference>
<dbReference type="OrthoDB" id="5305647at2759"/>
<comment type="caution">
    <text evidence="3">The sequence shown here is derived from an EMBL/GenBank/DDBJ whole genome shotgun (WGS) entry which is preliminary data.</text>
</comment>
<feature type="domain" description="C2H2-type" evidence="2">
    <location>
        <begin position="116"/>
        <end position="145"/>
    </location>
</feature>
<dbReference type="Pfam" id="PF26176">
    <property type="entry name" value="zf_C2H2_17_2"/>
    <property type="match status" value="1"/>
</dbReference>